<dbReference type="Gene3D" id="3.40.50.2300">
    <property type="match status" value="1"/>
</dbReference>
<proteinExistence type="predicted"/>
<sequence>MEPIRIFIADDDRDDREIFLEGLEKLPIDKLVSQFDNGVELMKGLHANSQLPDAIYLDLYMPLQNGFECLTDIREVPEFSDIKIIIYSTTYNHNVVDLLKENGANQYIQKPISFSHLKTLLNKSMKSIMETKTDPSLQDQFFVML</sequence>
<name>A0A512C8K1_9BACT</name>
<evidence type="ECO:0000256" key="1">
    <source>
        <dbReference type="ARBA" id="ARBA00022553"/>
    </source>
</evidence>
<comment type="caution">
    <text evidence="4">The sequence shown here is derived from an EMBL/GenBank/DDBJ whole genome shotgun (WGS) entry which is preliminary data.</text>
</comment>
<evidence type="ECO:0000259" key="3">
    <source>
        <dbReference type="PROSITE" id="PS50110"/>
    </source>
</evidence>
<keyword evidence="1 2" id="KW-0597">Phosphoprotein</keyword>
<feature type="domain" description="Response regulatory" evidence="3">
    <location>
        <begin position="5"/>
        <end position="125"/>
    </location>
</feature>
<dbReference type="RefSeq" id="WP_020890191.1">
    <property type="nucleotide sequence ID" value="NZ_BJYV01000003.1"/>
</dbReference>
<dbReference type="SUPFAM" id="SSF52172">
    <property type="entry name" value="CheY-like"/>
    <property type="match status" value="1"/>
</dbReference>
<dbReference type="PANTHER" id="PTHR44591:SF3">
    <property type="entry name" value="RESPONSE REGULATORY DOMAIN-CONTAINING PROTEIN"/>
    <property type="match status" value="1"/>
</dbReference>
<dbReference type="InterPro" id="IPR011006">
    <property type="entry name" value="CheY-like_superfamily"/>
</dbReference>
<dbReference type="SMART" id="SM00448">
    <property type="entry name" value="REC"/>
    <property type="match status" value="1"/>
</dbReference>
<keyword evidence="5" id="KW-1185">Reference proteome</keyword>
<accession>A0A512C8K1</accession>
<reference evidence="4 5" key="1">
    <citation type="submission" date="2019-07" db="EMBL/GenBank/DDBJ databases">
        <title>Whole genome shotgun sequence of Cyclobacterium qasimii NBRC 106168.</title>
        <authorList>
            <person name="Hosoyama A."/>
            <person name="Uohara A."/>
            <person name="Ohji S."/>
            <person name="Ichikawa N."/>
        </authorList>
    </citation>
    <scope>NUCLEOTIDE SEQUENCE [LARGE SCALE GENOMIC DNA]</scope>
    <source>
        <strain evidence="4 5">NBRC 106168</strain>
    </source>
</reference>
<organism evidence="4 5">
    <name type="scientific">Cyclobacterium qasimii</name>
    <dbReference type="NCBI Taxonomy" id="1350429"/>
    <lineage>
        <taxon>Bacteria</taxon>
        <taxon>Pseudomonadati</taxon>
        <taxon>Bacteroidota</taxon>
        <taxon>Cytophagia</taxon>
        <taxon>Cytophagales</taxon>
        <taxon>Cyclobacteriaceae</taxon>
        <taxon>Cyclobacterium</taxon>
    </lineage>
</organism>
<dbReference type="InterPro" id="IPR050595">
    <property type="entry name" value="Bact_response_regulator"/>
</dbReference>
<evidence type="ECO:0000313" key="4">
    <source>
        <dbReference type="EMBL" id="GEO20503.1"/>
    </source>
</evidence>
<feature type="modified residue" description="4-aspartylphosphate" evidence="2">
    <location>
        <position position="58"/>
    </location>
</feature>
<gene>
    <name evidence="4" type="ORF">CQA01_10370</name>
</gene>
<evidence type="ECO:0000256" key="2">
    <source>
        <dbReference type="PROSITE-ProRule" id="PRU00169"/>
    </source>
</evidence>
<dbReference type="EMBL" id="BJYV01000003">
    <property type="protein sequence ID" value="GEO20503.1"/>
    <property type="molecule type" value="Genomic_DNA"/>
</dbReference>
<protein>
    <recommendedName>
        <fullName evidence="3">Response regulatory domain-containing protein</fullName>
    </recommendedName>
</protein>
<dbReference type="GO" id="GO:0000160">
    <property type="term" value="P:phosphorelay signal transduction system"/>
    <property type="evidence" value="ECO:0007669"/>
    <property type="project" value="InterPro"/>
</dbReference>
<evidence type="ECO:0000313" key="5">
    <source>
        <dbReference type="Proteomes" id="UP000321301"/>
    </source>
</evidence>
<dbReference type="AlphaFoldDB" id="A0A512C8K1"/>
<dbReference type="Proteomes" id="UP000321301">
    <property type="component" value="Unassembled WGS sequence"/>
</dbReference>
<dbReference type="PROSITE" id="PS50110">
    <property type="entry name" value="RESPONSE_REGULATORY"/>
    <property type="match status" value="1"/>
</dbReference>
<dbReference type="InterPro" id="IPR001789">
    <property type="entry name" value="Sig_transdc_resp-reg_receiver"/>
</dbReference>
<dbReference type="Pfam" id="PF00072">
    <property type="entry name" value="Response_reg"/>
    <property type="match status" value="1"/>
</dbReference>
<dbReference type="PANTHER" id="PTHR44591">
    <property type="entry name" value="STRESS RESPONSE REGULATOR PROTEIN 1"/>
    <property type="match status" value="1"/>
</dbReference>